<sequence>SVRQIGYPAIWREKQDTVRKAIFLVDPSLEVDEVGILTGWNLYTVPSRRFQRLHLQIWRPNNKVTGRRRLYKLVSDILYYNDVPGLGQITLQPEDRITLEPGDTIGIYSTGVNSVPWDSVPCNVGNVHFFKYNPFHLALSSEYPFETADVSWDPCRHYSVNATIMSEAELGRLDELAMNAGALLYSPKPYGYNQFERDLRSSSSVILASSVCWLAASVSNIFVQVWFV</sequence>
<dbReference type="AlphaFoldDB" id="A0AAD9N2C9"/>
<evidence type="ECO:0000313" key="1">
    <source>
        <dbReference type="EMBL" id="KAK2151689.1"/>
    </source>
</evidence>
<dbReference type="Proteomes" id="UP001208570">
    <property type="component" value="Unassembled WGS sequence"/>
</dbReference>
<dbReference type="EMBL" id="JAODUP010000354">
    <property type="protein sequence ID" value="KAK2151689.1"/>
    <property type="molecule type" value="Genomic_DNA"/>
</dbReference>
<name>A0AAD9N2C9_9ANNE</name>
<feature type="non-terminal residue" evidence="1">
    <location>
        <position position="1"/>
    </location>
</feature>
<protein>
    <submittedName>
        <fullName evidence="1">Uncharacterized protein</fullName>
    </submittedName>
</protein>
<accession>A0AAD9N2C9</accession>
<reference evidence="1" key="1">
    <citation type="journal article" date="2023" name="Mol. Biol. Evol.">
        <title>Third-Generation Sequencing Reveals the Adaptive Role of the Epigenome in Three Deep-Sea Polychaetes.</title>
        <authorList>
            <person name="Perez M."/>
            <person name="Aroh O."/>
            <person name="Sun Y."/>
            <person name="Lan Y."/>
            <person name="Juniper S.K."/>
            <person name="Young C.R."/>
            <person name="Angers B."/>
            <person name="Qian P.Y."/>
        </authorList>
    </citation>
    <scope>NUCLEOTIDE SEQUENCE</scope>
    <source>
        <strain evidence="1">P08H-3</strain>
    </source>
</reference>
<comment type="caution">
    <text evidence="1">The sequence shown here is derived from an EMBL/GenBank/DDBJ whole genome shotgun (WGS) entry which is preliminary data.</text>
</comment>
<proteinExistence type="predicted"/>
<keyword evidence="2" id="KW-1185">Reference proteome</keyword>
<gene>
    <name evidence="1" type="ORF">LSH36_354g00032</name>
</gene>
<organism evidence="1 2">
    <name type="scientific">Paralvinella palmiformis</name>
    <dbReference type="NCBI Taxonomy" id="53620"/>
    <lineage>
        <taxon>Eukaryota</taxon>
        <taxon>Metazoa</taxon>
        <taxon>Spiralia</taxon>
        <taxon>Lophotrochozoa</taxon>
        <taxon>Annelida</taxon>
        <taxon>Polychaeta</taxon>
        <taxon>Sedentaria</taxon>
        <taxon>Canalipalpata</taxon>
        <taxon>Terebellida</taxon>
        <taxon>Terebelliformia</taxon>
        <taxon>Alvinellidae</taxon>
        <taxon>Paralvinella</taxon>
    </lineage>
</organism>
<evidence type="ECO:0000313" key="2">
    <source>
        <dbReference type="Proteomes" id="UP001208570"/>
    </source>
</evidence>